<comment type="subcellular location">
    <subcellularLocation>
        <location evidence="1">Fimbrium</location>
    </subcellularLocation>
</comment>
<organism evidence="7 8">
    <name type="scientific">Morganella morganii</name>
    <name type="common">Proteus morganii</name>
    <dbReference type="NCBI Taxonomy" id="582"/>
    <lineage>
        <taxon>Bacteria</taxon>
        <taxon>Pseudomonadati</taxon>
        <taxon>Pseudomonadota</taxon>
        <taxon>Gammaproteobacteria</taxon>
        <taxon>Enterobacterales</taxon>
        <taxon>Morganellaceae</taxon>
        <taxon>Morganella</taxon>
    </lineage>
</organism>
<dbReference type="GO" id="GO:0043709">
    <property type="term" value="P:cell adhesion involved in single-species biofilm formation"/>
    <property type="evidence" value="ECO:0007669"/>
    <property type="project" value="TreeGrafter"/>
</dbReference>
<dbReference type="Proteomes" id="UP001076655">
    <property type="component" value="Unassembled WGS sequence"/>
</dbReference>
<dbReference type="RefSeq" id="WP_046892627.1">
    <property type="nucleotide sequence ID" value="NZ_JALMEJ010000020.1"/>
</dbReference>
<dbReference type="InterPro" id="IPR000259">
    <property type="entry name" value="Adhesion_dom_fimbrial"/>
</dbReference>
<name>A0A9Q4CN08_MORMO</name>
<dbReference type="AlphaFoldDB" id="A0A9Q4CN08"/>
<dbReference type="Gene3D" id="2.60.40.1090">
    <property type="entry name" value="Fimbrial-type adhesion domain"/>
    <property type="match status" value="1"/>
</dbReference>
<feature type="signal peptide" evidence="5">
    <location>
        <begin position="1"/>
        <end position="20"/>
    </location>
</feature>
<sequence length="180" mass="19510">MHKLISTVFLLCGFSAGVYAGNNTHTIIDGGMVHLRGGLVEAGCTLSTNSENDVIDMGEFRTNQFKGAGSYSGNIPFKLIITNCSTAVSSKVGLSVFGYINEQDPQIIKLEDSDETAKGVGIAILDSDGDIIIPDNMPSKWINFHEGENVLHFNARYRSTDMQVTGGKANASVWFHLTYK</sequence>
<dbReference type="SUPFAM" id="SSF49401">
    <property type="entry name" value="Bacterial adhesins"/>
    <property type="match status" value="1"/>
</dbReference>
<dbReference type="EMBL" id="JAPNMI010000001">
    <property type="protein sequence ID" value="MCY0788401.1"/>
    <property type="molecule type" value="Genomic_DNA"/>
</dbReference>
<proteinExistence type="inferred from homology"/>
<dbReference type="InterPro" id="IPR008966">
    <property type="entry name" value="Adhesion_dom_sf"/>
</dbReference>
<dbReference type="InterPro" id="IPR050263">
    <property type="entry name" value="Bact_Fimbrial_Adh_Pro"/>
</dbReference>
<evidence type="ECO:0000256" key="4">
    <source>
        <dbReference type="ARBA" id="ARBA00023263"/>
    </source>
</evidence>
<dbReference type="InterPro" id="IPR036937">
    <property type="entry name" value="Adhesion_dom_fimbrial_sf"/>
</dbReference>
<comment type="caution">
    <text evidence="7">The sequence shown here is derived from an EMBL/GenBank/DDBJ whole genome shotgun (WGS) entry which is preliminary data.</text>
</comment>
<evidence type="ECO:0000313" key="7">
    <source>
        <dbReference type="EMBL" id="MCY0788401.1"/>
    </source>
</evidence>
<reference evidence="7" key="1">
    <citation type="submission" date="2022-08" db="EMBL/GenBank/DDBJ databases">
        <authorList>
            <person name="Dale J.L."/>
        </authorList>
    </citation>
    <scope>NUCLEOTIDE SEQUENCE</scope>
    <source>
        <strain evidence="7">2022EL-00758</strain>
    </source>
</reference>
<comment type="similarity">
    <text evidence="2">Belongs to the fimbrial protein family.</text>
</comment>
<evidence type="ECO:0000313" key="8">
    <source>
        <dbReference type="Proteomes" id="UP001076655"/>
    </source>
</evidence>
<protein>
    <submittedName>
        <fullName evidence="7">Fimbrial protein</fullName>
    </submittedName>
</protein>
<evidence type="ECO:0000256" key="2">
    <source>
        <dbReference type="ARBA" id="ARBA00006671"/>
    </source>
</evidence>
<evidence type="ECO:0000259" key="6">
    <source>
        <dbReference type="Pfam" id="PF00419"/>
    </source>
</evidence>
<accession>A0A9Q4CN08</accession>
<keyword evidence="4" id="KW-0281">Fimbrium</keyword>
<evidence type="ECO:0000256" key="1">
    <source>
        <dbReference type="ARBA" id="ARBA00004561"/>
    </source>
</evidence>
<dbReference type="PANTHER" id="PTHR33420:SF12">
    <property type="entry name" value="FIMBRIN-LIKE PROTEIN FIMI-RELATED"/>
    <property type="match status" value="1"/>
</dbReference>
<feature type="domain" description="Fimbrial-type adhesion" evidence="6">
    <location>
        <begin position="34"/>
        <end position="180"/>
    </location>
</feature>
<dbReference type="GO" id="GO:0009289">
    <property type="term" value="C:pilus"/>
    <property type="evidence" value="ECO:0007669"/>
    <property type="project" value="UniProtKB-SubCell"/>
</dbReference>
<keyword evidence="3 5" id="KW-0732">Signal</keyword>
<evidence type="ECO:0000256" key="5">
    <source>
        <dbReference type="SAM" id="SignalP"/>
    </source>
</evidence>
<evidence type="ECO:0000256" key="3">
    <source>
        <dbReference type="ARBA" id="ARBA00022729"/>
    </source>
</evidence>
<dbReference type="PANTHER" id="PTHR33420">
    <property type="entry name" value="FIMBRIAL SUBUNIT ELFA-RELATED"/>
    <property type="match status" value="1"/>
</dbReference>
<feature type="chain" id="PRO_5040135396" evidence="5">
    <location>
        <begin position="21"/>
        <end position="180"/>
    </location>
</feature>
<gene>
    <name evidence="7" type="ORF">N0392_01685</name>
</gene>
<dbReference type="Pfam" id="PF00419">
    <property type="entry name" value="Fimbrial"/>
    <property type="match status" value="1"/>
</dbReference>